<feature type="transmembrane region" description="Helical" evidence="9">
    <location>
        <begin position="178"/>
        <end position="205"/>
    </location>
</feature>
<proteinExistence type="inferred from homology"/>
<keyword evidence="11" id="KW-1185">Reference proteome</keyword>
<evidence type="ECO:0000256" key="1">
    <source>
        <dbReference type="ARBA" id="ARBA00004651"/>
    </source>
</evidence>
<dbReference type="PANTHER" id="PTHR11795:SF451">
    <property type="entry name" value="ABC TRANSPORTER PERMEASE PROTEIN"/>
    <property type="match status" value="1"/>
</dbReference>
<dbReference type="GO" id="GO:0022857">
    <property type="term" value="F:transmembrane transporter activity"/>
    <property type="evidence" value="ECO:0007669"/>
    <property type="project" value="InterPro"/>
</dbReference>
<feature type="transmembrane region" description="Helical" evidence="9">
    <location>
        <begin position="266"/>
        <end position="286"/>
    </location>
</feature>
<evidence type="ECO:0000256" key="9">
    <source>
        <dbReference type="SAM" id="Phobius"/>
    </source>
</evidence>
<comment type="subcellular location">
    <subcellularLocation>
        <location evidence="1">Cell membrane</location>
        <topology evidence="1">Multi-pass membrane protein</topology>
    </subcellularLocation>
</comment>
<dbReference type="InterPro" id="IPR001851">
    <property type="entry name" value="ABC_transp_permease"/>
</dbReference>
<dbReference type="InterPro" id="IPR052157">
    <property type="entry name" value="BCAA_transport_permease"/>
</dbReference>
<dbReference type="OrthoDB" id="9807115at2"/>
<evidence type="ECO:0000313" key="11">
    <source>
        <dbReference type="Proteomes" id="UP000199391"/>
    </source>
</evidence>
<protein>
    <submittedName>
        <fullName evidence="10">Branched-chain amino acid transport system permease protein</fullName>
    </submittedName>
</protein>
<feature type="transmembrane region" description="Helical" evidence="9">
    <location>
        <begin position="211"/>
        <end position="230"/>
    </location>
</feature>
<dbReference type="EMBL" id="FPBO01000034">
    <property type="protein sequence ID" value="SFV11546.1"/>
    <property type="molecule type" value="Genomic_DNA"/>
</dbReference>
<feature type="transmembrane region" description="Helical" evidence="9">
    <location>
        <begin position="12"/>
        <end position="28"/>
    </location>
</feature>
<feature type="transmembrane region" description="Helical" evidence="9">
    <location>
        <begin position="94"/>
        <end position="114"/>
    </location>
</feature>
<keyword evidence="7 9" id="KW-0472">Membrane</keyword>
<evidence type="ECO:0000256" key="6">
    <source>
        <dbReference type="ARBA" id="ARBA00022989"/>
    </source>
</evidence>
<accession>A0A1I7LPD5</accession>
<evidence type="ECO:0000256" key="2">
    <source>
        <dbReference type="ARBA" id="ARBA00022448"/>
    </source>
</evidence>
<evidence type="ECO:0000256" key="4">
    <source>
        <dbReference type="ARBA" id="ARBA00022692"/>
    </source>
</evidence>
<feature type="transmembrane region" description="Helical" evidence="9">
    <location>
        <begin position="134"/>
        <end position="158"/>
    </location>
</feature>
<feature type="transmembrane region" description="Helical" evidence="9">
    <location>
        <begin position="60"/>
        <end position="82"/>
    </location>
</feature>
<evidence type="ECO:0000256" key="5">
    <source>
        <dbReference type="ARBA" id="ARBA00022970"/>
    </source>
</evidence>
<evidence type="ECO:0000256" key="8">
    <source>
        <dbReference type="ARBA" id="ARBA00037998"/>
    </source>
</evidence>
<reference evidence="11" key="1">
    <citation type="submission" date="2016-10" db="EMBL/GenBank/DDBJ databases">
        <authorList>
            <person name="Varghese N."/>
            <person name="Submissions S."/>
        </authorList>
    </citation>
    <scope>NUCLEOTIDE SEQUENCE [LARGE SCALE GENOMIC DNA]</scope>
    <source>
        <strain evidence="11">CGMCC 1.11014</strain>
    </source>
</reference>
<dbReference type="CDD" id="cd06582">
    <property type="entry name" value="TM_PBP1_LivH_like"/>
    <property type="match status" value="1"/>
</dbReference>
<dbReference type="STRING" id="1035707.SAMN05216552_103432"/>
<gene>
    <name evidence="10" type="ORF">SAMN05216552_103432</name>
</gene>
<evidence type="ECO:0000256" key="3">
    <source>
        <dbReference type="ARBA" id="ARBA00022475"/>
    </source>
</evidence>
<dbReference type="Proteomes" id="UP000199391">
    <property type="component" value="Unassembled WGS sequence"/>
</dbReference>
<keyword evidence="3" id="KW-1003">Cell membrane</keyword>
<dbReference type="GO" id="GO:0005886">
    <property type="term" value="C:plasma membrane"/>
    <property type="evidence" value="ECO:0007669"/>
    <property type="project" value="UniProtKB-SubCell"/>
</dbReference>
<evidence type="ECO:0000256" key="7">
    <source>
        <dbReference type="ARBA" id="ARBA00023136"/>
    </source>
</evidence>
<evidence type="ECO:0000313" key="10">
    <source>
        <dbReference type="EMBL" id="SFV11546.1"/>
    </source>
</evidence>
<name>A0A1I7LPD5_9BURK</name>
<dbReference type="Pfam" id="PF02653">
    <property type="entry name" value="BPD_transp_2"/>
    <property type="match status" value="1"/>
</dbReference>
<dbReference type="GO" id="GO:0006865">
    <property type="term" value="P:amino acid transport"/>
    <property type="evidence" value="ECO:0007669"/>
    <property type="project" value="UniProtKB-KW"/>
</dbReference>
<feature type="transmembrane region" description="Helical" evidence="9">
    <location>
        <begin position="237"/>
        <end position="260"/>
    </location>
</feature>
<dbReference type="PANTHER" id="PTHR11795">
    <property type="entry name" value="BRANCHED-CHAIN AMINO ACID TRANSPORT SYSTEM PERMEASE PROTEIN LIVH"/>
    <property type="match status" value="1"/>
</dbReference>
<organism evidence="10 11">
    <name type="scientific">Pseudoduganella namucuonensis</name>
    <dbReference type="NCBI Taxonomy" id="1035707"/>
    <lineage>
        <taxon>Bacteria</taxon>
        <taxon>Pseudomonadati</taxon>
        <taxon>Pseudomonadota</taxon>
        <taxon>Betaproteobacteria</taxon>
        <taxon>Burkholderiales</taxon>
        <taxon>Oxalobacteraceae</taxon>
        <taxon>Telluria group</taxon>
        <taxon>Pseudoduganella</taxon>
    </lineage>
</organism>
<sequence length="293" mass="30702">MELFLQQTVDGLASGAVYGAFALALVLIHRATHIVNFGQGEMATFTVYVAWQLAEWGLPLWLALAAGAALAFVLGVAVFRAVVRPVSRAPVETVVVVTLGLFLLFDALSLWLWGSDQRAFPSVFPDHGWTVGGVRLTAAMLGVLAVLGALAIVLGALFRYTRFGLAMRASAAEREKSVLVGIRVETMLMFGWGLAAVVGFLAAALVAPRLFLSPVMMAPVLIYALASATLGGWDSPVGAVLGGLLIGVAESVGAAFLSFIGAELRLAIPIAVTLAILFIRPAGLFGKQGVVRV</sequence>
<keyword evidence="6 9" id="KW-1133">Transmembrane helix</keyword>
<keyword evidence="4 9" id="KW-0812">Transmembrane</keyword>
<dbReference type="RefSeq" id="WP_093558805.1">
    <property type="nucleotide sequence ID" value="NZ_FPBO01000034.1"/>
</dbReference>
<keyword evidence="5" id="KW-0029">Amino-acid transport</keyword>
<keyword evidence="2" id="KW-0813">Transport</keyword>
<dbReference type="AlphaFoldDB" id="A0A1I7LPD5"/>
<comment type="similarity">
    <text evidence="8">Belongs to the binding-protein-dependent transport system permease family. LivHM subfamily.</text>
</comment>